<organism evidence="3 4">
    <name type="scientific">Streptomyces qinglanensis</name>
    <dbReference type="NCBI Taxonomy" id="943816"/>
    <lineage>
        <taxon>Bacteria</taxon>
        <taxon>Bacillati</taxon>
        <taxon>Actinomycetota</taxon>
        <taxon>Actinomycetes</taxon>
        <taxon>Kitasatosporales</taxon>
        <taxon>Streptomycetaceae</taxon>
        <taxon>Streptomyces</taxon>
    </lineage>
</organism>
<evidence type="ECO:0000256" key="1">
    <source>
        <dbReference type="SAM" id="MobiDB-lite"/>
    </source>
</evidence>
<feature type="domain" description="AAA+ ATPase" evidence="2">
    <location>
        <begin position="47"/>
        <end position="217"/>
    </location>
</feature>
<dbReference type="Proteomes" id="UP000175829">
    <property type="component" value="Unassembled WGS sequence"/>
</dbReference>
<dbReference type="AlphaFoldDB" id="A0A1E7K3D4"/>
<dbReference type="Gene3D" id="3.40.50.300">
    <property type="entry name" value="P-loop containing nucleotide triphosphate hydrolases"/>
    <property type="match status" value="1"/>
</dbReference>
<evidence type="ECO:0000313" key="4">
    <source>
        <dbReference type="Proteomes" id="UP000175829"/>
    </source>
</evidence>
<dbReference type="Pfam" id="PF13191">
    <property type="entry name" value="AAA_16"/>
    <property type="match status" value="1"/>
</dbReference>
<dbReference type="EMBL" id="LJGV01000022">
    <property type="protein sequence ID" value="OEU98434.1"/>
    <property type="molecule type" value="Genomic_DNA"/>
</dbReference>
<proteinExistence type="predicted"/>
<dbReference type="SMART" id="SM00028">
    <property type="entry name" value="TPR"/>
    <property type="match status" value="4"/>
</dbReference>
<dbReference type="InterPro" id="IPR003593">
    <property type="entry name" value="AAA+_ATPase"/>
</dbReference>
<gene>
    <name evidence="3" type="ORF">AN217_12110</name>
</gene>
<evidence type="ECO:0000313" key="3">
    <source>
        <dbReference type="EMBL" id="OEU98434.1"/>
    </source>
</evidence>
<comment type="caution">
    <text evidence="3">The sequence shown here is derived from an EMBL/GenBank/DDBJ whole genome shotgun (WGS) entry which is preliminary data.</text>
</comment>
<protein>
    <recommendedName>
        <fullName evidence="2">AAA+ ATPase domain-containing protein</fullName>
    </recommendedName>
</protein>
<dbReference type="InterPro" id="IPR027417">
    <property type="entry name" value="P-loop_NTPase"/>
</dbReference>
<feature type="region of interest" description="Disordered" evidence="1">
    <location>
        <begin position="1"/>
        <end position="21"/>
    </location>
</feature>
<dbReference type="PATRIC" id="fig|943816.4.peg.1841"/>
<evidence type="ECO:0000259" key="2">
    <source>
        <dbReference type="SMART" id="SM00382"/>
    </source>
</evidence>
<dbReference type="InterPro" id="IPR019734">
    <property type="entry name" value="TPR_rpt"/>
</dbReference>
<dbReference type="SUPFAM" id="SSF48452">
    <property type="entry name" value="TPR-like"/>
    <property type="match status" value="2"/>
</dbReference>
<dbReference type="InterPro" id="IPR011990">
    <property type="entry name" value="TPR-like_helical_dom_sf"/>
</dbReference>
<dbReference type="InterPro" id="IPR041664">
    <property type="entry name" value="AAA_16"/>
</dbReference>
<accession>A0A1E7K3D4</accession>
<dbReference type="SUPFAM" id="SSF52540">
    <property type="entry name" value="P-loop containing nucleoside triphosphate hydrolases"/>
    <property type="match status" value="1"/>
</dbReference>
<dbReference type="SMART" id="SM00382">
    <property type="entry name" value="AAA"/>
    <property type="match status" value="1"/>
</dbReference>
<dbReference type="RefSeq" id="WP_069991625.1">
    <property type="nucleotide sequence ID" value="NZ_LJGV01000022.1"/>
</dbReference>
<dbReference type="Gene3D" id="1.25.40.10">
    <property type="entry name" value="Tetratricopeptide repeat domain"/>
    <property type="match status" value="2"/>
</dbReference>
<name>A0A1E7K3D4_9ACTN</name>
<sequence>MTDQAVQPATAGPGPHSCTGRDRELRALRADLDSAGLHTMSGRPLPQSRVLLIAGAAGSGRTTLAEEFVRQVADRYPGGVLRARLTEPGGTPVPTERTARDLLASLRRSAGPGSALRPEEDAGAQEPPPGADPADVAEALRSALERRGRVLLFLDDVADSEQLLDLAPESRDCLVVAVSSGPLTGVPDVRPCALGGLDRASAVALLSRHAGSSPRVTVDPRSAETLVEQCGALPAALTLLSGWLGAHPKLSLLDASRALAESGPPAPAEAHSAEPARVSAAPDPLERAFWLVHDSLPRPQGRLLRLLALAPAGFVDPQLASALGGCSLSSAHAALDDCVRLGLLRPLDSVHYQVPGCLDPLLRAASAAHEQPDEVLLARARMLERLISRLQACRAVCEPAGSEARRQLAGMPRGLRFLHPLEARNWLRTRRPALLSAVRAAVAEGAGELDTLARRLVSALARAFDAHEAPEQAASDRYELHELVLLVAERNGRHRERAAALLNLGDLDARTDRWAEALVRYRAALDAAREGEDEWAAGRALESLGDGYAELADWDRAADWYGRALALRLARDEHADRAAVARLHGRIGAVHTRAARPQEALRAWRAAAAAFRRLREPAARARALAEVAAVQELSGRRADALRTWGQAYGISRGAGEARLAAELALRAAEACERAGSLRDARRYRTAAARLRRPAAGSAGAAGG</sequence>
<feature type="region of interest" description="Disordered" evidence="1">
    <location>
        <begin position="110"/>
        <end position="134"/>
    </location>
</feature>
<dbReference type="Pfam" id="PF13424">
    <property type="entry name" value="TPR_12"/>
    <property type="match status" value="1"/>
</dbReference>
<reference evidence="3 4" key="1">
    <citation type="journal article" date="2016" name="Front. Microbiol.">
        <title>Comparative Genomics Analysis of Streptomyces Species Reveals Their Adaptation to the Marine Environment and Their Diversity at the Genomic Level.</title>
        <authorList>
            <person name="Tian X."/>
            <person name="Zhang Z."/>
            <person name="Yang T."/>
            <person name="Chen M."/>
            <person name="Li J."/>
            <person name="Chen F."/>
            <person name="Yang J."/>
            <person name="Li W."/>
            <person name="Zhang B."/>
            <person name="Zhang Z."/>
            <person name="Wu J."/>
            <person name="Zhang C."/>
            <person name="Long L."/>
            <person name="Xiao J."/>
        </authorList>
    </citation>
    <scope>NUCLEOTIDE SEQUENCE [LARGE SCALE GENOMIC DNA]</scope>
    <source>
        <strain evidence="3 4">SCSIO M10379</strain>
    </source>
</reference>